<dbReference type="InterPro" id="IPR019587">
    <property type="entry name" value="Polyketide_cyclase/dehydratase"/>
</dbReference>
<accession>M3UNI7</accession>
<sequence length="148" mass="16079">MPLVTDSSITINAPADVVWRVLTDFDAYGEWNPFQVECSSTLVPGAPIDMRFELGPGGLKHKREYIVDVTPGSTFAYSMKPAPLGTVRSLRRHTVVDLGDGRSRYDSHFEITGPVSGLVKLMFGKELIEKFAAVTAAIGPRAEALARG</sequence>
<dbReference type="InterPro" id="IPR023393">
    <property type="entry name" value="START-like_dom_sf"/>
</dbReference>
<dbReference type="Pfam" id="PF10604">
    <property type="entry name" value="Polyketide_cyc2"/>
    <property type="match status" value="1"/>
</dbReference>
<name>M3UNI7_GORML</name>
<dbReference type="eggNOG" id="COG3832">
    <property type="taxonomic scope" value="Bacteria"/>
</dbReference>
<dbReference type="Gene3D" id="3.30.530.20">
    <property type="match status" value="1"/>
</dbReference>
<dbReference type="SUPFAM" id="SSF55961">
    <property type="entry name" value="Bet v1-like"/>
    <property type="match status" value="1"/>
</dbReference>
<dbReference type="CDD" id="cd07822">
    <property type="entry name" value="SRPBCC_4"/>
    <property type="match status" value="1"/>
</dbReference>
<comment type="caution">
    <text evidence="1">The sequence shown here is derived from an EMBL/GenBank/DDBJ whole genome shotgun (WGS) entry which is preliminary data.</text>
</comment>
<dbReference type="AlphaFoldDB" id="M3UNI7"/>
<evidence type="ECO:0008006" key="3">
    <source>
        <dbReference type="Google" id="ProtNLM"/>
    </source>
</evidence>
<proteinExistence type="predicted"/>
<dbReference type="OrthoDB" id="191189at2"/>
<reference evidence="1 2" key="1">
    <citation type="submission" date="2013-02" db="EMBL/GenBank/DDBJ databases">
        <title>Whole genome shotgun sequence of Gordonia malaquae NBRC 108250.</title>
        <authorList>
            <person name="Yoshida I."/>
            <person name="Hosoyama A."/>
            <person name="Tsuchikane K."/>
            <person name="Ando Y."/>
            <person name="Baba S."/>
            <person name="Ohji S."/>
            <person name="Hamada M."/>
            <person name="Tamura T."/>
            <person name="Yamazoe A."/>
            <person name="Yamazaki S."/>
            <person name="Fujita N."/>
        </authorList>
    </citation>
    <scope>NUCLEOTIDE SEQUENCE [LARGE SCALE GENOMIC DNA]</scope>
    <source>
        <strain evidence="1 2">NBRC 108250</strain>
    </source>
</reference>
<dbReference type="STRING" id="410332.SAMN04488550_3692"/>
<protein>
    <recommendedName>
        <fullName evidence="3">Polyketide cyclase/dehydrase</fullName>
    </recommendedName>
</protein>
<dbReference type="Proteomes" id="UP000035009">
    <property type="component" value="Unassembled WGS sequence"/>
</dbReference>
<evidence type="ECO:0000313" key="1">
    <source>
        <dbReference type="EMBL" id="GAC81685.1"/>
    </source>
</evidence>
<gene>
    <name evidence="1" type="ORF">GM1_042_00010</name>
</gene>
<evidence type="ECO:0000313" key="2">
    <source>
        <dbReference type="Proteomes" id="UP000035009"/>
    </source>
</evidence>
<dbReference type="RefSeq" id="WP_008381638.1">
    <property type="nucleotide sequence ID" value="NZ_BAOP01000042.1"/>
</dbReference>
<keyword evidence="2" id="KW-1185">Reference proteome</keyword>
<dbReference type="EMBL" id="BAOP01000042">
    <property type="protein sequence ID" value="GAC81685.1"/>
    <property type="molecule type" value="Genomic_DNA"/>
</dbReference>
<organism evidence="1 2">
    <name type="scientific">Gordonia malaquae NBRC 108250</name>
    <dbReference type="NCBI Taxonomy" id="1223542"/>
    <lineage>
        <taxon>Bacteria</taxon>
        <taxon>Bacillati</taxon>
        <taxon>Actinomycetota</taxon>
        <taxon>Actinomycetes</taxon>
        <taxon>Mycobacteriales</taxon>
        <taxon>Gordoniaceae</taxon>
        <taxon>Gordonia</taxon>
    </lineage>
</organism>